<feature type="region of interest" description="Disordered" evidence="1">
    <location>
        <begin position="123"/>
        <end position="144"/>
    </location>
</feature>
<organism evidence="2 3">
    <name type="scientific">Ephemerocybe angulata</name>
    <dbReference type="NCBI Taxonomy" id="980116"/>
    <lineage>
        <taxon>Eukaryota</taxon>
        <taxon>Fungi</taxon>
        <taxon>Dikarya</taxon>
        <taxon>Basidiomycota</taxon>
        <taxon>Agaricomycotina</taxon>
        <taxon>Agaricomycetes</taxon>
        <taxon>Agaricomycetidae</taxon>
        <taxon>Agaricales</taxon>
        <taxon>Agaricineae</taxon>
        <taxon>Psathyrellaceae</taxon>
        <taxon>Ephemerocybe</taxon>
    </lineage>
</organism>
<evidence type="ECO:0000313" key="2">
    <source>
        <dbReference type="EMBL" id="KAF5311406.1"/>
    </source>
</evidence>
<comment type="caution">
    <text evidence="2">The sequence shown here is derived from an EMBL/GenBank/DDBJ whole genome shotgun (WGS) entry which is preliminary data.</text>
</comment>
<dbReference type="EMBL" id="JAACJK010000226">
    <property type="protein sequence ID" value="KAF5311406.1"/>
    <property type="molecule type" value="Genomic_DNA"/>
</dbReference>
<evidence type="ECO:0008006" key="4">
    <source>
        <dbReference type="Google" id="ProtNLM"/>
    </source>
</evidence>
<feature type="compositionally biased region" description="Polar residues" evidence="1">
    <location>
        <begin position="313"/>
        <end position="326"/>
    </location>
</feature>
<keyword evidence="3" id="KW-1185">Reference proteome</keyword>
<sequence>MAGILVANARRPGANKCSNCIQAELLCPGRTEAAGCILCVWAKKTCSWTRPGFVYEPLPGIQEESEREVEDHTPNMPAEERLSSTPSSTYSYESDRSSTYRENVPSAGSGRWREEDYVLVPPAQPSRSHADVSMTGSTRQTDEQSWVHIRSVDTDGQKRTLGRLVNESSASTNIGLIHPQPLVTTTSSLLAALDELQNAGNLPPTSTSHQTGSLATGSSLPTTGEWNAIFSTPPFALCENGTPAAYGPPFQPVPIAHATQTHPGTVWPPIAQNGVPASAEGNATHTYGHQTRNGALGNLNIQDRGTVSRELSRPTQRAWDNSSQGGMPNGEVREMPWIDPRYDPNSSGSWGQYNGAYAY</sequence>
<feature type="compositionally biased region" description="Basic and acidic residues" evidence="1">
    <location>
        <begin position="69"/>
        <end position="82"/>
    </location>
</feature>
<accession>A0A8H5AV05</accession>
<name>A0A8H5AV05_9AGAR</name>
<reference evidence="2 3" key="1">
    <citation type="journal article" date="2020" name="ISME J.">
        <title>Uncovering the hidden diversity of litter-decomposition mechanisms in mushroom-forming fungi.</title>
        <authorList>
            <person name="Floudas D."/>
            <person name="Bentzer J."/>
            <person name="Ahren D."/>
            <person name="Johansson T."/>
            <person name="Persson P."/>
            <person name="Tunlid A."/>
        </authorList>
    </citation>
    <scope>NUCLEOTIDE SEQUENCE [LARGE SCALE GENOMIC DNA]</scope>
    <source>
        <strain evidence="2 3">CBS 175.51</strain>
    </source>
</reference>
<feature type="region of interest" description="Disordered" evidence="1">
    <location>
        <begin position="61"/>
        <end position="108"/>
    </location>
</feature>
<evidence type="ECO:0000256" key="1">
    <source>
        <dbReference type="SAM" id="MobiDB-lite"/>
    </source>
</evidence>
<feature type="compositionally biased region" description="Basic and acidic residues" evidence="1">
    <location>
        <begin position="331"/>
        <end position="342"/>
    </location>
</feature>
<gene>
    <name evidence="2" type="ORF">D9611_011595</name>
</gene>
<dbReference type="OrthoDB" id="3081285at2759"/>
<protein>
    <recommendedName>
        <fullName evidence="4">Zn(2)-C6 fungal-type domain-containing protein</fullName>
    </recommendedName>
</protein>
<dbReference type="Proteomes" id="UP000541558">
    <property type="component" value="Unassembled WGS sequence"/>
</dbReference>
<feature type="compositionally biased region" description="Low complexity" evidence="1">
    <location>
        <begin position="83"/>
        <end position="92"/>
    </location>
</feature>
<proteinExistence type="predicted"/>
<evidence type="ECO:0000313" key="3">
    <source>
        <dbReference type="Proteomes" id="UP000541558"/>
    </source>
</evidence>
<dbReference type="AlphaFoldDB" id="A0A8H5AV05"/>
<feature type="compositionally biased region" description="Polar residues" evidence="1">
    <location>
        <begin position="281"/>
        <end position="305"/>
    </location>
</feature>
<feature type="region of interest" description="Disordered" evidence="1">
    <location>
        <begin position="280"/>
        <end position="354"/>
    </location>
</feature>